<dbReference type="SUPFAM" id="SSF52467">
    <property type="entry name" value="DHS-like NAD/FAD-binding domain"/>
    <property type="match status" value="1"/>
</dbReference>
<dbReference type="InterPro" id="IPR012000">
    <property type="entry name" value="Thiamin_PyroP_enz_cen_dom"/>
</dbReference>
<organism evidence="9 10">
    <name type="scientific">Arthrobacter halodurans</name>
    <dbReference type="NCBI Taxonomy" id="516699"/>
    <lineage>
        <taxon>Bacteria</taxon>
        <taxon>Bacillati</taxon>
        <taxon>Actinomycetota</taxon>
        <taxon>Actinomycetes</taxon>
        <taxon>Micrococcales</taxon>
        <taxon>Micrococcaceae</taxon>
        <taxon>Arthrobacter</taxon>
    </lineage>
</organism>
<comment type="cofactor">
    <cofactor evidence="1">
        <name>thiamine diphosphate</name>
        <dbReference type="ChEBI" id="CHEBI:58937"/>
    </cofactor>
</comment>
<keyword evidence="3 4" id="KW-0786">Thiamine pyrophosphate</keyword>
<dbReference type="Gene3D" id="3.40.50.1220">
    <property type="entry name" value="TPP-binding domain"/>
    <property type="match status" value="1"/>
</dbReference>
<gene>
    <name evidence="9" type="ORF">ACETWP_04455</name>
</gene>
<sequence length="551" mass="57752">MTERIKVSEAVGRTLAHLGAAHVFGVVGSGNFHVTNALLAAGVGFTATRHEMGAACMADAYARATGRVAVVSVHQGCGFTNALTGVGEAAKCRTPVLVVAGDTPPTQKMSNFWIDQDSAARSVGAVAERIHAAETAVADAARAFSTALLLRRTVVLSLPIDLQEQMVDFSEADVPELLERIPPAASPDGVRRLARLLADAERPVIVGGRGAWGAVAELRRLAEASGALLTTSAAGRGLFAGDEWHLDVMGGFSTDGAAELISRSDLVVAFGASLNRWTTRSGSLLRGARVVQVDDTPEAIGFHRPVDLGVLGDSAAVAAAVAAELAELAPDGRRGYRTAETGHAVRASRHWSEQPFEDRGGDGLVDPRALTNALDAMLPMDRVVVPDGGNFNAYPAMLFRVPDHLGYCVPLAFQSIGLALASGIGAGVALPGRMPVVGVGDGGMMMSLVELDTAVRLGLGMVVVVYNDSAYGAEVHHFEHETDRLGIVEFPETDIAAIARGFGCEALTVRAVEDLEPVRAWLSGPRDRPLVIDAKIAAFPSWVLAHTFDGE</sequence>
<reference evidence="9 10" key="1">
    <citation type="submission" date="2024-09" db="EMBL/GenBank/DDBJ databases">
        <authorList>
            <person name="Salinas-Garcia M.A."/>
            <person name="Prieme A."/>
        </authorList>
    </citation>
    <scope>NUCLEOTIDE SEQUENCE [LARGE SCALE GENOMIC DNA]</scope>
    <source>
        <strain evidence="9 10">DSM 21081</strain>
    </source>
</reference>
<protein>
    <submittedName>
        <fullName evidence="9">Thiamine pyrophosphate-binding protein</fullName>
    </submittedName>
</protein>
<evidence type="ECO:0000259" key="7">
    <source>
        <dbReference type="Pfam" id="PF02775"/>
    </source>
</evidence>
<comment type="similarity">
    <text evidence="2 4">Belongs to the TPP enzyme family.</text>
</comment>
<feature type="region of interest" description="Disordered" evidence="5">
    <location>
        <begin position="342"/>
        <end position="363"/>
    </location>
</feature>
<evidence type="ECO:0000256" key="4">
    <source>
        <dbReference type="RuleBase" id="RU362132"/>
    </source>
</evidence>
<evidence type="ECO:0000259" key="8">
    <source>
        <dbReference type="Pfam" id="PF02776"/>
    </source>
</evidence>
<evidence type="ECO:0000256" key="3">
    <source>
        <dbReference type="ARBA" id="ARBA00023052"/>
    </source>
</evidence>
<name>A0ABV4ULK2_9MICC</name>
<dbReference type="PANTHER" id="PTHR18968:SF166">
    <property type="entry name" value="2-HYDROXYACYL-COA LYASE 2"/>
    <property type="match status" value="1"/>
</dbReference>
<comment type="caution">
    <text evidence="9">The sequence shown here is derived from an EMBL/GenBank/DDBJ whole genome shotgun (WGS) entry which is preliminary data.</text>
</comment>
<feature type="domain" description="Thiamine pyrophosphate enzyme TPP-binding" evidence="7">
    <location>
        <begin position="387"/>
        <end position="533"/>
    </location>
</feature>
<evidence type="ECO:0000256" key="1">
    <source>
        <dbReference type="ARBA" id="ARBA00001964"/>
    </source>
</evidence>
<dbReference type="SUPFAM" id="SSF52518">
    <property type="entry name" value="Thiamin diphosphate-binding fold (THDP-binding)"/>
    <property type="match status" value="2"/>
</dbReference>
<dbReference type="InterPro" id="IPR011766">
    <property type="entry name" value="TPP_enzyme_TPP-bd"/>
</dbReference>
<dbReference type="PANTHER" id="PTHR18968">
    <property type="entry name" value="THIAMINE PYROPHOSPHATE ENZYMES"/>
    <property type="match status" value="1"/>
</dbReference>
<dbReference type="CDD" id="cd00568">
    <property type="entry name" value="TPP_enzymes"/>
    <property type="match status" value="1"/>
</dbReference>
<feature type="compositionally biased region" description="Basic and acidic residues" evidence="5">
    <location>
        <begin position="350"/>
        <end position="361"/>
    </location>
</feature>
<dbReference type="InterPro" id="IPR012001">
    <property type="entry name" value="Thiamin_PyroP_enz_TPP-bd_dom"/>
</dbReference>
<evidence type="ECO:0000256" key="5">
    <source>
        <dbReference type="SAM" id="MobiDB-lite"/>
    </source>
</evidence>
<dbReference type="Pfam" id="PF02776">
    <property type="entry name" value="TPP_enzyme_N"/>
    <property type="match status" value="1"/>
</dbReference>
<dbReference type="InterPro" id="IPR045229">
    <property type="entry name" value="TPP_enz"/>
</dbReference>
<dbReference type="Pfam" id="PF02775">
    <property type="entry name" value="TPP_enzyme_C"/>
    <property type="match status" value="1"/>
</dbReference>
<dbReference type="Proteomes" id="UP001575652">
    <property type="component" value="Unassembled WGS sequence"/>
</dbReference>
<dbReference type="Gene3D" id="3.40.50.970">
    <property type="match status" value="2"/>
</dbReference>
<dbReference type="InterPro" id="IPR029035">
    <property type="entry name" value="DHS-like_NAD/FAD-binding_dom"/>
</dbReference>
<evidence type="ECO:0000313" key="9">
    <source>
        <dbReference type="EMBL" id="MFB0833831.1"/>
    </source>
</evidence>
<dbReference type="RefSeq" id="WP_373970991.1">
    <property type="nucleotide sequence ID" value="NZ_JBHDLJ010000002.1"/>
</dbReference>
<evidence type="ECO:0000259" key="6">
    <source>
        <dbReference type="Pfam" id="PF00205"/>
    </source>
</evidence>
<proteinExistence type="inferred from homology"/>
<dbReference type="EMBL" id="JBHDLJ010000002">
    <property type="protein sequence ID" value="MFB0833831.1"/>
    <property type="molecule type" value="Genomic_DNA"/>
</dbReference>
<evidence type="ECO:0000256" key="2">
    <source>
        <dbReference type="ARBA" id="ARBA00007812"/>
    </source>
</evidence>
<feature type="domain" description="Thiamine pyrophosphate enzyme N-terminal TPP-binding" evidence="8">
    <location>
        <begin position="6"/>
        <end position="105"/>
    </location>
</feature>
<accession>A0ABV4ULK2</accession>
<keyword evidence="10" id="KW-1185">Reference proteome</keyword>
<dbReference type="InterPro" id="IPR029061">
    <property type="entry name" value="THDP-binding"/>
</dbReference>
<evidence type="ECO:0000313" key="10">
    <source>
        <dbReference type="Proteomes" id="UP001575652"/>
    </source>
</evidence>
<dbReference type="CDD" id="cd07035">
    <property type="entry name" value="TPP_PYR_POX_like"/>
    <property type="match status" value="1"/>
</dbReference>
<dbReference type="Pfam" id="PF00205">
    <property type="entry name" value="TPP_enzyme_M"/>
    <property type="match status" value="1"/>
</dbReference>
<feature type="domain" description="Thiamine pyrophosphate enzyme central" evidence="6">
    <location>
        <begin position="190"/>
        <end position="320"/>
    </location>
</feature>